<evidence type="ECO:0000256" key="10">
    <source>
        <dbReference type="ARBA" id="ARBA00023136"/>
    </source>
</evidence>
<dbReference type="AlphaFoldDB" id="A0A146MBX7"/>
<dbReference type="PRINTS" id="PR00075">
    <property type="entry name" value="FACDDSATRASE"/>
</dbReference>
<feature type="domain" description="Fatty acid desaturase" evidence="14">
    <location>
        <begin position="136"/>
        <end position="334"/>
    </location>
</feature>
<name>A0A146MBX7_LYGHE</name>
<proteinExistence type="inferred from homology"/>
<evidence type="ECO:0000256" key="4">
    <source>
        <dbReference type="ARBA" id="ARBA00022692"/>
    </source>
</evidence>
<evidence type="ECO:0000256" key="1">
    <source>
        <dbReference type="ARBA" id="ARBA00004141"/>
    </source>
</evidence>
<feature type="transmembrane region" description="Helical" evidence="13">
    <location>
        <begin position="247"/>
        <end position="268"/>
    </location>
</feature>
<dbReference type="GO" id="GO:0005506">
    <property type="term" value="F:iron ion binding"/>
    <property type="evidence" value="ECO:0007669"/>
    <property type="project" value="TreeGrafter"/>
</dbReference>
<dbReference type="GO" id="GO:0005789">
    <property type="term" value="C:endoplasmic reticulum membrane"/>
    <property type="evidence" value="ECO:0007669"/>
    <property type="project" value="TreeGrafter"/>
</dbReference>
<dbReference type="GO" id="GO:0004768">
    <property type="term" value="F:stearoyl-CoA 9-desaturase activity"/>
    <property type="evidence" value="ECO:0007669"/>
    <property type="project" value="TreeGrafter"/>
</dbReference>
<keyword evidence="3 12" id="KW-0444">Lipid biosynthesis</keyword>
<evidence type="ECO:0000256" key="3">
    <source>
        <dbReference type="ARBA" id="ARBA00022516"/>
    </source>
</evidence>
<dbReference type="PANTHER" id="PTHR11351">
    <property type="entry name" value="ACYL-COA DESATURASE"/>
    <property type="match status" value="1"/>
</dbReference>
<dbReference type="GO" id="GO:0006636">
    <property type="term" value="P:unsaturated fatty acid biosynthetic process"/>
    <property type="evidence" value="ECO:0007669"/>
    <property type="project" value="TreeGrafter"/>
</dbReference>
<organism evidence="15">
    <name type="scientific">Lygus hesperus</name>
    <name type="common">Western plant bug</name>
    <dbReference type="NCBI Taxonomy" id="30085"/>
    <lineage>
        <taxon>Eukaryota</taxon>
        <taxon>Metazoa</taxon>
        <taxon>Ecdysozoa</taxon>
        <taxon>Arthropoda</taxon>
        <taxon>Hexapoda</taxon>
        <taxon>Insecta</taxon>
        <taxon>Pterygota</taxon>
        <taxon>Neoptera</taxon>
        <taxon>Paraneoptera</taxon>
        <taxon>Hemiptera</taxon>
        <taxon>Heteroptera</taxon>
        <taxon>Panheteroptera</taxon>
        <taxon>Cimicomorpha</taxon>
        <taxon>Miridae</taxon>
        <taxon>Mirini</taxon>
        <taxon>Lygus</taxon>
    </lineage>
</organism>
<protein>
    <submittedName>
        <fullName evidence="15">Acyl-CoA Delta(11) desaturase</fullName>
    </submittedName>
</protein>
<evidence type="ECO:0000313" key="15">
    <source>
        <dbReference type="EMBL" id="JAQ16542.1"/>
    </source>
</evidence>
<feature type="transmembrane region" description="Helical" evidence="13">
    <location>
        <begin position="106"/>
        <end position="125"/>
    </location>
</feature>
<evidence type="ECO:0000256" key="6">
    <source>
        <dbReference type="ARBA" id="ARBA00022989"/>
    </source>
</evidence>
<sequence length="408" mass="46505">MGEGDEMEEPQICRDPSWETANFAIQAGTRMDDRLNLQNGKTNGHAVIEKSNGALPRDKLNGKTNGVAAASVPPDNDDVRVKIRANMLAVQDDFHDYKWEIKWTHVYMLSFVHIWAVLGLVSVPYMKWQTWGLRFAELVIAGLGVTAGAHRLYCHRAYKAKLPLHLFLLWAYSLAGQNTLYDWVRDHRVHHKFSETDADPHNANRGWFFSHCGWLMVRKHPEVMRRGKTVDMSDITDDPFISIHTKVFYILKTLTCHVIPIVLPIVFWEESFWVAANTMMVRFAFALNVTWSVNSFAHLWGNRPIDQRIFPGENKVVALLSLGEGWHNYHHVFPWDYKAAELGPGIFNGATLFLDICAYLGLAYDLKEPSKDLIMKTAHKYGDGTWTTPEGVDHPQEVPLVAEHAKAC</sequence>
<evidence type="ECO:0000256" key="13">
    <source>
        <dbReference type="SAM" id="Phobius"/>
    </source>
</evidence>
<dbReference type="CDD" id="cd03505">
    <property type="entry name" value="Delta9-FADS-like"/>
    <property type="match status" value="1"/>
</dbReference>
<keyword evidence="10 13" id="KW-0472">Membrane</keyword>
<dbReference type="InterPro" id="IPR005804">
    <property type="entry name" value="FA_desaturase_dom"/>
</dbReference>
<dbReference type="Pfam" id="PF00487">
    <property type="entry name" value="FA_desaturase"/>
    <property type="match status" value="1"/>
</dbReference>
<dbReference type="EMBL" id="GDHC01002087">
    <property type="protein sequence ID" value="JAQ16542.1"/>
    <property type="molecule type" value="Transcribed_RNA"/>
</dbReference>
<evidence type="ECO:0000256" key="9">
    <source>
        <dbReference type="ARBA" id="ARBA00023098"/>
    </source>
</evidence>
<keyword evidence="6 13" id="KW-1133">Transmembrane helix</keyword>
<comment type="domain">
    <text evidence="12">The histidine box domains are involved in binding the catalytic metal ions.</text>
</comment>
<keyword evidence="7 12" id="KW-0560">Oxidoreductase</keyword>
<comment type="similarity">
    <text evidence="2 12">Belongs to the fatty acid desaturase type 1 family.</text>
</comment>
<evidence type="ECO:0000256" key="2">
    <source>
        <dbReference type="ARBA" id="ARBA00009295"/>
    </source>
</evidence>
<comment type="cofactor">
    <cofactor evidence="12">
        <name>Fe(2+)</name>
        <dbReference type="ChEBI" id="CHEBI:29033"/>
    </cofactor>
</comment>
<dbReference type="InterPro" id="IPR015876">
    <property type="entry name" value="Acyl-CoA_DS"/>
</dbReference>
<gene>
    <name evidence="15" type="primary">D11DS_4</name>
    <name evidence="15" type="ORF">g.49599</name>
</gene>
<evidence type="ECO:0000256" key="7">
    <source>
        <dbReference type="ARBA" id="ARBA00023002"/>
    </source>
</evidence>
<evidence type="ECO:0000259" key="14">
    <source>
        <dbReference type="Pfam" id="PF00487"/>
    </source>
</evidence>
<keyword evidence="8" id="KW-0408">Iron</keyword>
<keyword evidence="9" id="KW-0443">Lipid metabolism</keyword>
<feature type="transmembrane region" description="Helical" evidence="13">
    <location>
        <begin position="280"/>
        <end position="300"/>
    </location>
</feature>
<evidence type="ECO:0000256" key="12">
    <source>
        <dbReference type="RuleBase" id="RU000581"/>
    </source>
</evidence>
<dbReference type="PANTHER" id="PTHR11351:SF21">
    <property type="entry name" value="GH07782P"/>
    <property type="match status" value="1"/>
</dbReference>
<keyword evidence="4 12" id="KW-0812">Transmembrane</keyword>
<accession>A0A146MBX7</accession>
<keyword evidence="5" id="KW-0276">Fatty acid metabolism</keyword>
<keyword evidence="11 12" id="KW-0275">Fatty acid biosynthesis</keyword>
<evidence type="ECO:0000256" key="8">
    <source>
        <dbReference type="ARBA" id="ARBA00023004"/>
    </source>
</evidence>
<comment type="subcellular location">
    <subcellularLocation>
        <location evidence="1">Membrane</location>
        <topology evidence="1">Multi-pass membrane protein</topology>
    </subcellularLocation>
</comment>
<reference evidence="15" key="1">
    <citation type="journal article" date="2016" name="Gigascience">
        <title>De novo construction of an expanded transcriptome assembly for the western tarnished plant bug, Lygus hesperus.</title>
        <authorList>
            <person name="Tassone E.E."/>
            <person name="Geib S.M."/>
            <person name="Hall B."/>
            <person name="Fabrick J.A."/>
            <person name="Brent C.S."/>
            <person name="Hull J.J."/>
        </authorList>
    </citation>
    <scope>NUCLEOTIDE SEQUENCE</scope>
</reference>
<evidence type="ECO:0000256" key="11">
    <source>
        <dbReference type="ARBA" id="ARBA00023160"/>
    </source>
</evidence>
<evidence type="ECO:0000256" key="5">
    <source>
        <dbReference type="ARBA" id="ARBA00022832"/>
    </source>
</evidence>